<organism evidence="4 5">
    <name type="scientific">Candidatus Gottesmanbacteria bacterium RIFCSPHIGHO2_01_FULL_42_12</name>
    <dbReference type="NCBI Taxonomy" id="1798377"/>
    <lineage>
        <taxon>Bacteria</taxon>
        <taxon>Candidatus Gottesmaniibacteriota</taxon>
    </lineage>
</organism>
<sequence>MEDNFLNLPDNFRQDVLEKIFKAVDHSESLTLISPPGMGKTLLLQLISKKIKDAIYLDLNANFEAKTYVERVIILDHAENLTKPGYEKQSLYFKSIRESDRNRTSFIFAISGDVVLAGPLKTVMLENVIYLEPLNSADAMAFLQKMENLYKGKLTPAQKEEILSLSGRVPRIIKRLCKLFMDKIDAATDLKLQSDLEEIDIFLKNNPQMKWDIPLLVKKTAGQERVNQVEFKEALSKQEFLLGKLLIENKGKMVTREEMIEAVWKSKMYDVNEHALDQMLHRLRKKMENATPKCKLITYRGRGCKLEVI</sequence>
<evidence type="ECO:0000256" key="2">
    <source>
        <dbReference type="PROSITE-ProRule" id="PRU01091"/>
    </source>
</evidence>
<dbReference type="InterPro" id="IPR016032">
    <property type="entry name" value="Sig_transdc_resp-reg_C-effctor"/>
</dbReference>
<dbReference type="Gene3D" id="3.40.50.300">
    <property type="entry name" value="P-loop containing nucleotide triphosphate hydrolases"/>
    <property type="match status" value="1"/>
</dbReference>
<dbReference type="SMART" id="SM00862">
    <property type="entry name" value="Trans_reg_C"/>
    <property type="match status" value="1"/>
</dbReference>
<dbReference type="InterPro" id="IPR003593">
    <property type="entry name" value="AAA+_ATPase"/>
</dbReference>
<evidence type="ECO:0000259" key="3">
    <source>
        <dbReference type="PROSITE" id="PS51755"/>
    </source>
</evidence>
<dbReference type="AlphaFoldDB" id="A0A1F5Z4A2"/>
<evidence type="ECO:0000313" key="4">
    <source>
        <dbReference type="EMBL" id="OGG07271.1"/>
    </source>
</evidence>
<dbReference type="CDD" id="cd00383">
    <property type="entry name" value="trans_reg_C"/>
    <property type="match status" value="1"/>
</dbReference>
<comment type="caution">
    <text evidence="4">The sequence shown here is derived from an EMBL/GenBank/DDBJ whole genome shotgun (WGS) entry which is preliminary data.</text>
</comment>
<accession>A0A1F5Z4A2</accession>
<dbReference type="Proteomes" id="UP000178681">
    <property type="component" value="Unassembled WGS sequence"/>
</dbReference>
<evidence type="ECO:0000313" key="5">
    <source>
        <dbReference type="Proteomes" id="UP000178681"/>
    </source>
</evidence>
<dbReference type="Gene3D" id="1.10.10.10">
    <property type="entry name" value="Winged helix-like DNA-binding domain superfamily/Winged helix DNA-binding domain"/>
    <property type="match status" value="1"/>
</dbReference>
<evidence type="ECO:0000256" key="1">
    <source>
        <dbReference type="ARBA" id="ARBA00023125"/>
    </source>
</evidence>
<dbReference type="InterPro" id="IPR036388">
    <property type="entry name" value="WH-like_DNA-bd_sf"/>
</dbReference>
<dbReference type="InterPro" id="IPR027417">
    <property type="entry name" value="P-loop_NTPase"/>
</dbReference>
<keyword evidence="1 2" id="KW-0238">DNA-binding</keyword>
<dbReference type="GO" id="GO:0006355">
    <property type="term" value="P:regulation of DNA-templated transcription"/>
    <property type="evidence" value="ECO:0007669"/>
    <property type="project" value="InterPro"/>
</dbReference>
<dbReference type="SUPFAM" id="SSF52540">
    <property type="entry name" value="P-loop containing nucleoside triphosphate hydrolases"/>
    <property type="match status" value="1"/>
</dbReference>
<reference evidence="4 5" key="1">
    <citation type="journal article" date="2016" name="Nat. Commun.">
        <title>Thousands of microbial genomes shed light on interconnected biogeochemical processes in an aquifer system.</title>
        <authorList>
            <person name="Anantharaman K."/>
            <person name="Brown C.T."/>
            <person name="Hug L.A."/>
            <person name="Sharon I."/>
            <person name="Castelle C.J."/>
            <person name="Probst A.J."/>
            <person name="Thomas B.C."/>
            <person name="Singh A."/>
            <person name="Wilkins M.J."/>
            <person name="Karaoz U."/>
            <person name="Brodie E.L."/>
            <person name="Williams K.H."/>
            <person name="Hubbard S.S."/>
            <person name="Banfield J.F."/>
        </authorList>
    </citation>
    <scope>NUCLEOTIDE SEQUENCE [LARGE SCALE GENOMIC DNA]</scope>
</reference>
<dbReference type="STRING" id="1798377.A2872_01545"/>
<feature type="domain" description="OmpR/PhoB-type" evidence="3">
    <location>
        <begin position="206"/>
        <end position="308"/>
    </location>
</feature>
<dbReference type="SUPFAM" id="SSF46894">
    <property type="entry name" value="C-terminal effector domain of the bipartite response regulators"/>
    <property type="match status" value="1"/>
</dbReference>
<gene>
    <name evidence="4" type="ORF">A2872_01545</name>
</gene>
<dbReference type="EMBL" id="MFJG01000009">
    <property type="protein sequence ID" value="OGG07271.1"/>
    <property type="molecule type" value="Genomic_DNA"/>
</dbReference>
<dbReference type="SMART" id="SM00382">
    <property type="entry name" value="AAA"/>
    <property type="match status" value="1"/>
</dbReference>
<dbReference type="InterPro" id="IPR001867">
    <property type="entry name" value="OmpR/PhoB-type_DNA-bd"/>
</dbReference>
<dbReference type="GO" id="GO:0000160">
    <property type="term" value="P:phosphorelay signal transduction system"/>
    <property type="evidence" value="ECO:0007669"/>
    <property type="project" value="InterPro"/>
</dbReference>
<protein>
    <recommendedName>
        <fullName evidence="3">OmpR/PhoB-type domain-containing protein</fullName>
    </recommendedName>
</protein>
<name>A0A1F5Z4A2_9BACT</name>
<dbReference type="Pfam" id="PF00486">
    <property type="entry name" value="Trans_reg_C"/>
    <property type="match status" value="1"/>
</dbReference>
<dbReference type="GO" id="GO:0003677">
    <property type="term" value="F:DNA binding"/>
    <property type="evidence" value="ECO:0007669"/>
    <property type="project" value="UniProtKB-UniRule"/>
</dbReference>
<dbReference type="PROSITE" id="PS51755">
    <property type="entry name" value="OMPR_PHOB"/>
    <property type="match status" value="1"/>
</dbReference>
<feature type="DNA-binding region" description="OmpR/PhoB-type" evidence="2">
    <location>
        <begin position="206"/>
        <end position="308"/>
    </location>
</feature>
<proteinExistence type="predicted"/>